<gene>
    <name evidence="4" type="ORF">PSQ19_15570</name>
</gene>
<dbReference type="SUPFAM" id="SSF51412">
    <property type="entry name" value="Inosine monophosphate dehydrogenase (IMPDH)"/>
    <property type="match status" value="1"/>
</dbReference>
<dbReference type="InterPro" id="IPR004136">
    <property type="entry name" value="NMO"/>
</dbReference>
<name>A0ABY7YL98_9HYPH</name>
<keyword evidence="1" id="KW-0285">Flavoprotein</keyword>
<protein>
    <submittedName>
        <fullName evidence="4">Nitronate monooxygenase</fullName>
    </submittedName>
</protein>
<dbReference type="PANTHER" id="PTHR32332">
    <property type="entry name" value="2-NITROPROPANE DIOXYGENASE"/>
    <property type="match status" value="1"/>
</dbReference>
<keyword evidence="5" id="KW-1185">Reference proteome</keyword>
<dbReference type="Proteomes" id="UP001220530">
    <property type="component" value="Chromosome"/>
</dbReference>
<dbReference type="Gene3D" id="3.20.20.70">
    <property type="entry name" value="Aldolase class I"/>
    <property type="match status" value="1"/>
</dbReference>
<evidence type="ECO:0000256" key="2">
    <source>
        <dbReference type="ARBA" id="ARBA00022643"/>
    </source>
</evidence>
<accession>A0ABY7YL98</accession>
<evidence type="ECO:0000256" key="3">
    <source>
        <dbReference type="ARBA" id="ARBA00023002"/>
    </source>
</evidence>
<keyword evidence="4" id="KW-0503">Monooxygenase</keyword>
<reference evidence="4 5" key="1">
    <citation type="submission" date="2023-02" db="EMBL/GenBank/DDBJ databases">
        <title>Devosia algicola sp. nov., isolated from the phycosphere of marine algae.</title>
        <authorList>
            <person name="Kim J.M."/>
            <person name="Lee J.K."/>
            <person name="Choi B.J."/>
            <person name="Bayburt H."/>
            <person name="Jeon C.O."/>
        </authorList>
    </citation>
    <scope>NUCLEOTIDE SEQUENCE [LARGE SCALE GENOMIC DNA]</scope>
    <source>
        <strain evidence="4 5">G20-9</strain>
    </source>
</reference>
<evidence type="ECO:0000313" key="5">
    <source>
        <dbReference type="Proteomes" id="UP001220530"/>
    </source>
</evidence>
<evidence type="ECO:0000256" key="1">
    <source>
        <dbReference type="ARBA" id="ARBA00022630"/>
    </source>
</evidence>
<keyword evidence="2" id="KW-0288">FMN</keyword>
<dbReference type="CDD" id="cd04730">
    <property type="entry name" value="NPD_like"/>
    <property type="match status" value="1"/>
</dbReference>
<organism evidence="4 5">
    <name type="scientific">Devosia algicola</name>
    <dbReference type="NCBI Taxonomy" id="3026418"/>
    <lineage>
        <taxon>Bacteria</taxon>
        <taxon>Pseudomonadati</taxon>
        <taxon>Pseudomonadota</taxon>
        <taxon>Alphaproteobacteria</taxon>
        <taxon>Hyphomicrobiales</taxon>
        <taxon>Devosiaceae</taxon>
        <taxon>Devosia</taxon>
    </lineage>
</organism>
<proteinExistence type="predicted"/>
<dbReference type="GO" id="GO:0004497">
    <property type="term" value="F:monooxygenase activity"/>
    <property type="evidence" value="ECO:0007669"/>
    <property type="project" value="UniProtKB-KW"/>
</dbReference>
<keyword evidence="3" id="KW-0560">Oxidoreductase</keyword>
<dbReference type="Pfam" id="PF03060">
    <property type="entry name" value="NMO"/>
    <property type="match status" value="1"/>
</dbReference>
<sequence>MTDPIMAQLRNNILCQRLGCEWPIVLAGMGGVSRSELVAAVSAAGGFGFLGMVREPVRLIELEITNLRRGGLNNFGVNLIPAATEPALLGAQIELCITQGVPVVGLFWDIDKDVIARLKQADITVVYQTGSVSEAIAAEQAGADIIIAQGREAGGHVRGTQHLHKLLPAVVQAVGVPVVAAGGLSTGDDLITAMALGAQGMVMGTALMATRESFAHDFHKQALIGATAGDTQLTTQFHINWPAHAAVRVLKSALESAALGDREASGNNVIGAEGDRAIYRFSTDSPLRNMSGHFGEMALYAGTGVGAIGDIPTAQERVDRCLARAQDLMVSVADETEMSLACLLCRRHGWRLYGTRGRRRNCRDAGGVVGTPAPTIGYCSCGQIRWAER</sequence>
<dbReference type="PANTHER" id="PTHR32332:SF20">
    <property type="entry name" value="2-NITROPROPANE DIOXYGENASE-LIKE PROTEIN"/>
    <property type="match status" value="1"/>
</dbReference>
<dbReference type="EMBL" id="CP118246">
    <property type="protein sequence ID" value="WDR02075.1"/>
    <property type="molecule type" value="Genomic_DNA"/>
</dbReference>
<dbReference type="RefSeq" id="WP_282218482.1">
    <property type="nucleotide sequence ID" value="NZ_CP118246.1"/>
</dbReference>
<evidence type="ECO:0000313" key="4">
    <source>
        <dbReference type="EMBL" id="WDR02075.1"/>
    </source>
</evidence>
<dbReference type="InterPro" id="IPR013785">
    <property type="entry name" value="Aldolase_TIM"/>
</dbReference>